<organism evidence="4 5">
    <name type="scientific">Cohnella boryungensis</name>
    <dbReference type="NCBI Taxonomy" id="768479"/>
    <lineage>
        <taxon>Bacteria</taxon>
        <taxon>Bacillati</taxon>
        <taxon>Bacillota</taxon>
        <taxon>Bacilli</taxon>
        <taxon>Bacillales</taxon>
        <taxon>Paenibacillaceae</taxon>
        <taxon>Cohnella</taxon>
    </lineage>
</organism>
<dbReference type="NCBIfam" id="TIGR01214">
    <property type="entry name" value="rmlD"/>
    <property type="match status" value="1"/>
</dbReference>
<evidence type="ECO:0000256" key="1">
    <source>
        <dbReference type="ARBA" id="ARBA00010944"/>
    </source>
</evidence>
<proteinExistence type="inferred from homology"/>
<evidence type="ECO:0000313" key="5">
    <source>
        <dbReference type="Proteomes" id="UP001595755"/>
    </source>
</evidence>
<name>A0ABV8S7W4_9BACL</name>
<reference evidence="5" key="1">
    <citation type="journal article" date="2019" name="Int. J. Syst. Evol. Microbiol.">
        <title>The Global Catalogue of Microorganisms (GCM) 10K type strain sequencing project: providing services to taxonomists for standard genome sequencing and annotation.</title>
        <authorList>
            <consortium name="The Broad Institute Genomics Platform"/>
            <consortium name="The Broad Institute Genome Sequencing Center for Infectious Disease"/>
            <person name="Wu L."/>
            <person name="Ma J."/>
        </authorList>
    </citation>
    <scope>NUCLEOTIDE SEQUENCE [LARGE SCALE GENOMIC DNA]</scope>
    <source>
        <strain evidence="5">CGMCC 4.1641</strain>
    </source>
</reference>
<dbReference type="PANTHER" id="PTHR10491">
    <property type="entry name" value="DTDP-4-DEHYDRORHAMNOSE REDUCTASE"/>
    <property type="match status" value="1"/>
</dbReference>
<comment type="caution">
    <text evidence="4">The sequence shown here is derived from an EMBL/GenBank/DDBJ whole genome shotgun (WGS) entry which is preliminary data.</text>
</comment>
<comment type="pathway">
    <text evidence="2">Carbohydrate biosynthesis; dTDP-L-rhamnose biosynthesis.</text>
</comment>
<dbReference type="GO" id="GO:0008831">
    <property type="term" value="F:dTDP-4-dehydrorhamnose reductase activity"/>
    <property type="evidence" value="ECO:0007669"/>
    <property type="project" value="UniProtKB-EC"/>
</dbReference>
<protein>
    <recommendedName>
        <fullName evidence="2">dTDP-4-dehydrorhamnose reductase</fullName>
        <ecNumber evidence="2">1.1.1.133</ecNumber>
    </recommendedName>
</protein>
<dbReference type="InterPro" id="IPR036291">
    <property type="entry name" value="NAD(P)-bd_dom_sf"/>
</dbReference>
<evidence type="ECO:0000256" key="2">
    <source>
        <dbReference type="RuleBase" id="RU364082"/>
    </source>
</evidence>
<keyword evidence="5" id="KW-1185">Reference proteome</keyword>
<dbReference type="EMBL" id="JBHSED010000013">
    <property type="protein sequence ID" value="MFC4303457.1"/>
    <property type="molecule type" value="Genomic_DNA"/>
</dbReference>
<comment type="similarity">
    <text evidence="1 2">Belongs to the dTDP-4-dehydrorhamnose reductase family.</text>
</comment>
<evidence type="ECO:0000259" key="3">
    <source>
        <dbReference type="Pfam" id="PF04321"/>
    </source>
</evidence>
<dbReference type="SUPFAM" id="SSF51735">
    <property type="entry name" value="NAD(P)-binding Rossmann-fold domains"/>
    <property type="match status" value="1"/>
</dbReference>
<dbReference type="InterPro" id="IPR005913">
    <property type="entry name" value="dTDP_dehydrorham_reduct"/>
</dbReference>
<dbReference type="PANTHER" id="PTHR10491:SF4">
    <property type="entry name" value="METHIONINE ADENOSYLTRANSFERASE 2 SUBUNIT BETA"/>
    <property type="match status" value="1"/>
</dbReference>
<dbReference type="Gene3D" id="3.90.25.10">
    <property type="entry name" value="UDP-galactose 4-epimerase, domain 1"/>
    <property type="match status" value="1"/>
</dbReference>
<gene>
    <name evidence="4" type="primary">rfbD</name>
    <name evidence="4" type="ORF">ACFO1S_08330</name>
</gene>
<feature type="domain" description="RmlD-like substrate binding" evidence="3">
    <location>
        <begin position="9"/>
        <end position="284"/>
    </location>
</feature>
<sequence length="289" mass="31375">MRERDKPIIAVTGAGGQLGQELIRLTTAQVDIVGLDRSELDITDGERCLAALSSIRPDIVIHAAAYTAVDQAESEPDEAWRVNVDGTRHVAVAAEAVGAKFCYISTDYVFDGAGTSPYREDHPTAPQTIYGKTKLAGEQAAAKAASQCFIVRTSWVYGRYGNNFVRTMLELGRSRPQISVVHDQVGAPTCTYDLASFLLDLTASRKFGIYHASNSGACTWYEFAQAIFREAGITDVVVLPCTTEQFPRPAPRPAYSVLGGDALLAAGFAPLRHWRKALRDFLSRSDGKA</sequence>
<dbReference type="EC" id="1.1.1.133" evidence="2"/>
<accession>A0ABV8S7W4</accession>
<keyword evidence="2 4" id="KW-0560">Oxidoreductase</keyword>
<keyword evidence="2" id="KW-0521">NADP</keyword>
<comment type="function">
    <text evidence="2">Catalyzes the reduction of dTDP-6-deoxy-L-lyxo-4-hexulose to yield dTDP-L-rhamnose.</text>
</comment>
<dbReference type="Gene3D" id="3.40.50.720">
    <property type="entry name" value="NAD(P)-binding Rossmann-like Domain"/>
    <property type="match status" value="1"/>
</dbReference>
<dbReference type="InterPro" id="IPR029903">
    <property type="entry name" value="RmlD-like-bd"/>
</dbReference>
<dbReference type="Proteomes" id="UP001595755">
    <property type="component" value="Unassembled WGS sequence"/>
</dbReference>
<evidence type="ECO:0000313" key="4">
    <source>
        <dbReference type="EMBL" id="MFC4303457.1"/>
    </source>
</evidence>
<dbReference type="CDD" id="cd05254">
    <property type="entry name" value="dTDP_HR_like_SDR_e"/>
    <property type="match status" value="1"/>
</dbReference>
<dbReference type="RefSeq" id="WP_204602823.1">
    <property type="nucleotide sequence ID" value="NZ_JBHSED010000013.1"/>
</dbReference>
<dbReference type="Pfam" id="PF04321">
    <property type="entry name" value="RmlD_sub_bind"/>
    <property type="match status" value="1"/>
</dbReference>